<comment type="function">
    <text evidence="9 10">One of the essential components for the initiation of protein synthesis. Protects formylmethionyl-tRNA from spontaneous hydrolysis and promotes its binding to the 30S ribosomal subunits. Also involved in the hydrolysis of GTP during the formation of the 70S ribosomal complex.</text>
</comment>
<dbReference type="SUPFAM" id="SSF52540">
    <property type="entry name" value="P-loop containing nucleoside triphosphate hydrolases"/>
    <property type="match status" value="1"/>
</dbReference>
<evidence type="ECO:0000256" key="7">
    <source>
        <dbReference type="ARBA" id="ARBA00022917"/>
    </source>
</evidence>
<dbReference type="PROSITE" id="PS51722">
    <property type="entry name" value="G_TR_2"/>
    <property type="match status" value="1"/>
</dbReference>
<dbReference type="SUPFAM" id="SSF50447">
    <property type="entry name" value="Translation proteins"/>
    <property type="match status" value="2"/>
</dbReference>
<comment type="caution">
    <text evidence="14">The sequence shown here is derived from an EMBL/GenBank/DDBJ whole genome shotgun (WGS) entry which is preliminary data.</text>
</comment>
<evidence type="ECO:0000313" key="15">
    <source>
        <dbReference type="Proteomes" id="UP000262379"/>
    </source>
</evidence>
<dbReference type="Pfam" id="PF11987">
    <property type="entry name" value="IF-2"/>
    <property type="match status" value="1"/>
</dbReference>
<accession>A0A371XHT2</accession>
<dbReference type="GO" id="GO:0003924">
    <property type="term" value="F:GTPase activity"/>
    <property type="evidence" value="ECO:0007669"/>
    <property type="project" value="UniProtKB-UniRule"/>
</dbReference>
<dbReference type="Gene3D" id="2.40.30.10">
    <property type="entry name" value="Translation factors"/>
    <property type="match status" value="2"/>
</dbReference>
<dbReference type="InterPro" id="IPR053905">
    <property type="entry name" value="EF-G-like_DII"/>
</dbReference>
<dbReference type="InterPro" id="IPR006847">
    <property type="entry name" value="IF2_N"/>
</dbReference>
<dbReference type="PANTHER" id="PTHR43381:SF5">
    <property type="entry name" value="TR-TYPE G DOMAIN-CONTAINING PROTEIN"/>
    <property type="match status" value="1"/>
</dbReference>
<gene>
    <name evidence="9" type="primary">infB</name>
    <name evidence="14" type="ORF">DY251_06470</name>
</gene>
<dbReference type="InterPro" id="IPR005225">
    <property type="entry name" value="Small_GTP-bd"/>
</dbReference>
<dbReference type="InterPro" id="IPR015760">
    <property type="entry name" value="TIF_IF2"/>
</dbReference>
<dbReference type="Pfam" id="PF04760">
    <property type="entry name" value="IF2_N"/>
    <property type="match status" value="1"/>
</dbReference>
<keyword evidence="5 9" id="KW-0396">Initiation factor</keyword>
<feature type="binding site" evidence="9">
    <location>
        <begin position="387"/>
        <end position="394"/>
    </location>
    <ligand>
        <name>GTP</name>
        <dbReference type="ChEBI" id="CHEBI:37565"/>
    </ligand>
</feature>
<dbReference type="RefSeq" id="WP_116623038.1">
    <property type="nucleotide sequence ID" value="NZ_QURN01000004.1"/>
</dbReference>
<evidence type="ECO:0000313" key="14">
    <source>
        <dbReference type="EMBL" id="RFC68604.1"/>
    </source>
</evidence>
<dbReference type="Pfam" id="PF00009">
    <property type="entry name" value="GTP_EFTU"/>
    <property type="match status" value="1"/>
</dbReference>
<dbReference type="AlphaFoldDB" id="A0A371XHT2"/>
<protein>
    <recommendedName>
        <fullName evidence="3 9">Translation initiation factor IF-2</fullName>
    </recommendedName>
</protein>
<evidence type="ECO:0000256" key="11">
    <source>
        <dbReference type="RuleBase" id="RU000645"/>
    </source>
</evidence>
<dbReference type="Gene3D" id="3.40.50.10050">
    <property type="entry name" value="Translation initiation factor IF- 2, domain 3"/>
    <property type="match status" value="1"/>
</dbReference>
<feature type="compositionally biased region" description="Low complexity" evidence="12">
    <location>
        <begin position="84"/>
        <end position="99"/>
    </location>
</feature>
<dbReference type="InterPro" id="IPR027417">
    <property type="entry name" value="P-loop_NTPase"/>
</dbReference>
<dbReference type="CDD" id="cd03702">
    <property type="entry name" value="IF2_mtIF2_II"/>
    <property type="match status" value="1"/>
</dbReference>
<dbReference type="FunFam" id="2.40.30.10:FF:000008">
    <property type="entry name" value="Translation initiation factor IF-2"/>
    <property type="match status" value="1"/>
</dbReference>
<dbReference type="InterPro" id="IPR036925">
    <property type="entry name" value="TIF_IF2_dom3_sf"/>
</dbReference>
<dbReference type="Proteomes" id="UP000262379">
    <property type="component" value="Unassembled WGS sequence"/>
</dbReference>
<evidence type="ECO:0000256" key="6">
    <source>
        <dbReference type="ARBA" id="ARBA00022741"/>
    </source>
</evidence>
<dbReference type="NCBIfam" id="TIGR00487">
    <property type="entry name" value="IF-2"/>
    <property type="match status" value="1"/>
</dbReference>
<dbReference type="Pfam" id="PF22042">
    <property type="entry name" value="EF-G_D2"/>
    <property type="match status" value="1"/>
</dbReference>
<organism evidence="14 15">
    <name type="scientific">Mesorhizobium denitrificans</name>
    <dbReference type="NCBI Taxonomy" id="2294114"/>
    <lineage>
        <taxon>Bacteria</taxon>
        <taxon>Pseudomonadati</taxon>
        <taxon>Pseudomonadota</taxon>
        <taxon>Alphaproteobacteria</taxon>
        <taxon>Hyphomicrobiales</taxon>
        <taxon>Phyllobacteriaceae</taxon>
        <taxon>Mesorhizobium</taxon>
    </lineage>
</organism>
<feature type="compositionally biased region" description="Basic and acidic residues" evidence="12">
    <location>
        <begin position="126"/>
        <end position="195"/>
    </location>
</feature>
<dbReference type="InterPro" id="IPR013575">
    <property type="entry name" value="IF2_assoc_dom_bac"/>
</dbReference>
<dbReference type="InterPro" id="IPR044145">
    <property type="entry name" value="IF2_II"/>
</dbReference>
<evidence type="ECO:0000256" key="12">
    <source>
        <dbReference type="SAM" id="MobiDB-lite"/>
    </source>
</evidence>
<evidence type="ECO:0000256" key="1">
    <source>
        <dbReference type="ARBA" id="ARBA00004496"/>
    </source>
</evidence>
<dbReference type="InterPro" id="IPR009000">
    <property type="entry name" value="Transl_B-barrel_sf"/>
</dbReference>
<feature type="binding site" evidence="9">
    <location>
        <begin position="487"/>
        <end position="490"/>
    </location>
    <ligand>
        <name>GTP</name>
        <dbReference type="ChEBI" id="CHEBI:37565"/>
    </ligand>
</feature>
<keyword evidence="15" id="KW-1185">Reference proteome</keyword>
<evidence type="ECO:0000256" key="4">
    <source>
        <dbReference type="ARBA" id="ARBA00022490"/>
    </source>
</evidence>
<name>A0A371XHT2_9HYPH</name>
<reference evidence="15" key="1">
    <citation type="submission" date="2018-08" db="EMBL/GenBank/DDBJ databases">
        <authorList>
            <person name="Im W.T."/>
        </authorList>
    </citation>
    <scope>NUCLEOTIDE SEQUENCE [LARGE SCALE GENOMIC DNA]</scope>
    <source>
        <strain evidence="15">LA-28</strain>
    </source>
</reference>
<dbReference type="InterPro" id="IPR023115">
    <property type="entry name" value="TIF_IF2_dom3"/>
</dbReference>
<sequence length="880" mass="95559">MSDTKSGDDKTLHVNTKKTLTLKRPGIEQSTVRQNFSHGRTKAVVVETKRKFVKPGERPEPAQVFTPKPAPQPQAQPPQPAPVAKPQVAAPAPAAQASPAPAPAPAPAPSRDRGGVVLNELSNSEMEARRRALEGSQAREAEDRRRATEQANRRAEEEERRRKEREESARRQADEEARIKAEAEARRRAEEDARRRTPQLDNVVADEDEAPVAPKRGGGGAPAPRGLPPRRGTPAPEPARPTRTKGEADRRQGRLTVTAALTDDGDAARGRSLAAARRRQEKFKRAMQNEPREKISREVTLPETITIQELAGRMSERAVDVIKFFMKQGQMMKPGDVIDADTAELIASEFGHTVKRVAESDVEEGLFNLPDADEDLKSRPPVVTIMGHVDHGKTSLLDAIRNANVVSGEAGGITQHIGAYQVEKNGQKITFIDTPGHAAFTAMRARGAQVTDIAILVVAADDSVMPQTIESISHAKAAGVPIIVAINKIDKPSADAQKVRTQLLQHEVFVESMGGETLDVEVSAKTGLGLDKLLEAILLQAEILDLKANPDRTAEGVVIEAKLDKGRGPVATVLVQTGTLMPGDIIVVGNEWGRVRAVVNDRGEHLEEAPPSMPVEVLGLQGTPHAGDRFATVENEARAREIAAYRQRLARDKAVAKHVGQRGSLEQMMSQLQTSGLKEFPLVIKGDVQGSIEAIAAALEKLGTDEVRARIVHSGAGGITETDVSLAETSGAAIIGFNVRANVQARQAAEQAGIEIRYYNIIYNLVDDVKQAMSGLLSPERRETFLGNAEILEVFHITKIGKVAGCRVTEGKVERGAGVRLIRDNVVIHEGTLKTLKRFKDEVSEVPVGQECGMAFQNYEDIRQGDIIECFRVEMVTRTL</sequence>
<dbReference type="GO" id="GO:0003743">
    <property type="term" value="F:translation initiation factor activity"/>
    <property type="evidence" value="ECO:0007669"/>
    <property type="project" value="UniProtKB-UniRule"/>
</dbReference>
<feature type="domain" description="Tr-type G" evidence="13">
    <location>
        <begin position="378"/>
        <end position="545"/>
    </location>
</feature>
<proteinExistence type="inferred from homology"/>
<keyword evidence="7 9" id="KW-0648">Protein biosynthesis</keyword>
<evidence type="ECO:0000256" key="8">
    <source>
        <dbReference type="ARBA" id="ARBA00023134"/>
    </source>
</evidence>
<feature type="compositionally biased region" description="Polar residues" evidence="12">
    <location>
        <begin position="28"/>
        <end position="38"/>
    </location>
</feature>
<evidence type="ECO:0000256" key="3">
    <source>
        <dbReference type="ARBA" id="ARBA00020675"/>
    </source>
</evidence>
<dbReference type="Pfam" id="PF03144">
    <property type="entry name" value="GTP_EFTU_D2"/>
    <property type="match status" value="1"/>
</dbReference>
<dbReference type="FunFam" id="3.40.50.300:FF:000019">
    <property type="entry name" value="Translation initiation factor IF-2"/>
    <property type="match status" value="1"/>
</dbReference>
<evidence type="ECO:0000256" key="5">
    <source>
        <dbReference type="ARBA" id="ARBA00022540"/>
    </source>
</evidence>
<dbReference type="PROSITE" id="PS01176">
    <property type="entry name" value="IF2"/>
    <property type="match status" value="1"/>
</dbReference>
<dbReference type="EMBL" id="QURN01000004">
    <property type="protein sequence ID" value="RFC68604.1"/>
    <property type="molecule type" value="Genomic_DNA"/>
</dbReference>
<dbReference type="NCBIfam" id="TIGR00231">
    <property type="entry name" value="small_GTP"/>
    <property type="match status" value="1"/>
</dbReference>
<evidence type="ECO:0000256" key="10">
    <source>
        <dbReference type="RuleBase" id="RU000644"/>
    </source>
</evidence>
<feature type="region of interest" description="Disordered" evidence="12">
    <location>
        <begin position="1"/>
        <end position="279"/>
    </location>
</feature>
<evidence type="ECO:0000256" key="2">
    <source>
        <dbReference type="ARBA" id="ARBA00007733"/>
    </source>
</evidence>
<feature type="compositionally biased region" description="Pro residues" evidence="12">
    <location>
        <begin position="68"/>
        <end position="83"/>
    </location>
</feature>
<comment type="similarity">
    <text evidence="2 9 10">Belongs to the TRAFAC class translation factor GTPase superfamily. Classic translation factor GTPase family. IF-2 subfamily.</text>
</comment>
<feature type="binding site" evidence="9">
    <location>
        <begin position="433"/>
        <end position="437"/>
    </location>
    <ligand>
        <name>GTP</name>
        <dbReference type="ChEBI" id="CHEBI:37565"/>
    </ligand>
</feature>
<dbReference type="InterPro" id="IPR000178">
    <property type="entry name" value="TF_IF2_bacterial-like"/>
</dbReference>
<dbReference type="Pfam" id="PF08364">
    <property type="entry name" value="IF2_assoc"/>
    <property type="match status" value="1"/>
</dbReference>
<dbReference type="CDD" id="cd01887">
    <property type="entry name" value="IF2_eIF5B"/>
    <property type="match status" value="1"/>
</dbReference>
<dbReference type="PANTHER" id="PTHR43381">
    <property type="entry name" value="TRANSLATION INITIATION FACTOR IF-2-RELATED"/>
    <property type="match status" value="1"/>
</dbReference>
<evidence type="ECO:0000259" key="13">
    <source>
        <dbReference type="PROSITE" id="PS51722"/>
    </source>
</evidence>
<keyword evidence="6 9" id="KW-0547">Nucleotide-binding</keyword>
<dbReference type="GO" id="GO:0005829">
    <property type="term" value="C:cytosol"/>
    <property type="evidence" value="ECO:0007669"/>
    <property type="project" value="TreeGrafter"/>
</dbReference>
<dbReference type="GO" id="GO:0005525">
    <property type="term" value="F:GTP binding"/>
    <property type="evidence" value="ECO:0007669"/>
    <property type="project" value="UniProtKB-KW"/>
</dbReference>
<dbReference type="SUPFAM" id="SSF52156">
    <property type="entry name" value="Initiation factor IF2/eIF5b, domain 3"/>
    <property type="match status" value="1"/>
</dbReference>
<dbReference type="InterPro" id="IPR004161">
    <property type="entry name" value="EFTu-like_2"/>
</dbReference>
<keyword evidence="8 9" id="KW-0342">GTP-binding</keyword>
<comment type="subcellular location">
    <subcellularLocation>
        <location evidence="1 9 11">Cytoplasm</location>
    </subcellularLocation>
</comment>
<feature type="compositionally biased region" description="Basic and acidic residues" evidence="12">
    <location>
        <begin position="1"/>
        <end position="12"/>
    </location>
</feature>
<dbReference type="FunFam" id="2.40.30.10:FF:000007">
    <property type="entry name" value="Translation initiation factor IF-2"/>
    <property type="match status" value="1"/>
</dbReference>
<dbReference type="CDD" id="cd03692">
    <property type="entry name" value="mtIF2_IVc"/>
    <property type="match status" value="1"/>
</dbReference>
<feature type="region of interest" description="G-domain" evidence="9">
    <location>
        <begin position="381"/>
        <end position="529"/>
    </location>
</feature>
<dbReference type="Gene3D" id="3.40.50.300">
    <property type="entry name" value="P-loop containing nucleotide triphosphate hydrolases"/>
    <property type="match status" value="1"/>
</dbReference>
<dbReference type="InterPro" id="IPR000795">
    <property type="entry name" value="T_Tr_GTP-bd_dom"/>
</dbReference>
<feature type="compositionally biased region" description="Basic and acidic residues" evidence="12">
    <location>
        <begin position="47"/>
        <end position="60"/>
    </location>
</feature>
<dbReference type="FunFam" id="3.40.50.10050:FF:000001">
    <property type="entry name" value="Translation initiation factor IF-2"/>
    <property type="match status" value="1"/>
</dbReference>
<evidence type="ECO:0000256" key="9">
    <source>
        <dbReference type="HAMAP-Rule" id="MF_00100"/>
    </source>
</evidence>
<dbReference type="HAMAP" id="MF_00100_B">
    <property type="entry name" value="IF_2_B"/>
    <property type="match status" value="1"/>
</dbReference>
<keyword evidence="4 9" id="KW-0963">Cytoplasm</keyword>